<dbReference type="Pfam" id="PF26080">
    <property type="entry name" value="CUB_animal"/>
    <property type="match status" value="1"/>
</dbReference>
<protein>
    <recommendedName>
        <fullName evidence="3">CUB domain-containing protein</fullName>
    </recommendedName>
</protein>
<accession>A0A8J2KSA6</accession>
<dbReference type="AlphaFoldDB" id="A0A8J2KSA6"/>
<gene>
    <name evidence="4" type="ORF">AFUS01_LOCUS30350</name>
</gene>
<keyword evidence="1" id="KW-1133">Transmembrane helix</keyword>
<dbReference type="PANTHER" id="PTHR33236:SF12">
    <property type="entry name" value="CUB DOMAIN-CONTAINING PROTEIN-RELATED"/>
    <property type="match status" value="1"/>
</dbReference>
<evidence type="ECO:0000313" key="5">
    <source>
        <dbReference type="Proteomes" id="UP000708208"/>
    </source>
</evidence>
<comment type="caution">
    <text evidence="4">The sequence shown here is derived from an EMBL/GenBank/DDBJ whole genome shotgun (WGS) entry which is preliminary data.</text>
</comment>
<keyword evidence="2" id="KW-0732">Signal</keyword>
<evidence type="ECO:0000256" key="2">
    <source>
        <dbReference type="SAM" id="SignalP"/>
    </source>
</evidence>
<organism evidence="4 5">
    <name type="scientific">Allacma fusca</name>
    <dbReference type="NCBI Taxonomy" id="39272"/>
    <lineage>
        <taxon>Eukaryota</taxon>
        <taxon>Metazoa</taxon>
        <taxon>Ecdysozoa</taxon>
        <taxon>Arthropoda</taxon>
        <taxon>Hexapoda</taxon>
        <taxon>Collembola</taxon>
        <taxon>Symphypleona</taxon>
        <taxon>Sminthuridae</taxon>
        <taxon>Allacma</taxon>
    </lineage>
</organism>
<dbReference type="PANTHER" id="PTHR33236">
    <property type="entry name" value="INTRAFLAGELLAR TRANSPORT PROTEIN 122 FAMILY PROTEIN-RELATED"/>
    <property type="match status" value="1"/>
</dbReference>
<evidence type="ECO:0000256" key="1">
    <source>
        <dbReference type="SAM" id="Phobius"/>
    </source>
</evidence>
<keyword evidence="5" id="KW-1185">Reference proteome</keyword>
<keyword evidence="1" id="KW-0812">Transmembrane</keyword>
<reference evidence="4" key="1">
    <citation type="submission" date="2021-06" db="EMBL/GenBank/DDBJ databases">
        <authorList>
            <person name="Hodson N. C."/>
            <person name="Mongue J. A."/>
            <person name="Jaron S. K."/>
        </authorList>
    </citation>
    <scope>NUCLEOTIDE SEQUENCE</scope>
</reference>
<sequence>MGSLLMSQLIFIIRLAEAKSIHETVDTSNCTYKLVTETHTFIMRWFLFSVTVGISSIYFAYAFTMEAVPRLPEVTREERMFSFFSSKNSNSDETCTSGTSTGICTSSTKCKCKGGTTLSGTSCSNSKVCCQIVLKCNTTDPCRIKNSGTVVQDAAVPTPYRRTYRYIKPKGVCQLRLDFDVFNLASPDTRNDCSEDVFQVAGLPICGMNTGQHVYVDYEESSRIDTTIRIRSTVAKYSIRNTYIPCNSEKLAPKGCRQYYEEPEGRVTSFNYIVGAPNNQQTNNQEYSVCIKAADGLNRIQWKQCAGQSFFISGSGLSAGPRQSPNCVKDWVQIYGLDRYCGNGFSDQTSMAKPFLLDVHFDAVEGFAVSLPTDPAQCHGQIITDPYTGGTFTCTVVADPDPICTCVFAPPPPIFDPTNDIDVNNTGFCLDYAQS</sequence>
<keyword evidence="1" id="KW-0472">Membrane</keyword>
<feature type="chain" id="PRO_5035157781" description="CUB domain-containing protein" evidence="2">
    <location>
        <begin position="19"/>
        <end position="435"/>
    </location>
</feature>
<evidence type="ECO:0000313" key="4">
    <source>
        <dbReference type="EMBL" id="CAG7819935.1"/>
    </source>
</evidence>
<feature type="transmembrane region" description="Helical" evidence="1">
    <location>
        <begin position="42"/>
        <end position="63"/>
    </location>
</feature>
<dbReference type="OrthoDB" id="6378913at2759"/>
<proteinExistence type="predicted"/>
<dbReference type="InterPro" id="IPR058698">
    <property type="entry name" value="CUB_metazoa"/>
</dbReference>
<dbReference type="Proteomes" id="UP000708208">
    <property type="component" value="Unassembled WGS sequence"/>
</dbReference>
<feature type="domain" description="CUB" evidence="3">
    <location>
        <begin position="253"/>
        <end position="434"/>
    </location>
</feature>
<dbReference type="EMBL" id="CAJVCH010463851">
    <property type="protein sequence ID" value="CAG7819935.1"/>
    <property type="molecule type" value="Genomic_DNA"/>
</dbReference>
<name>A0A8J2KSA6_9HEXA</name>
<evidence type="ECO:0000259" key="3">
    <source>
        <dbReference type="Pfam" id="PF26080"/>
    </source>
</evidence>
<feature type="signal peptide" evidence="2">
    <location>
        <begin position="1"/>
        <end position="18"/>
    </location>
</feature>